<name>A0A8H3BDH3_9AGAM</name>
<dbReference type="Gene3D" id="1.25.40.180">
    <property type="match status" value="1"/>
</dbReference>
<evidence type="ECO:0000313" key="2">
    <source>
        <dbReference type="Proteomes" id="UP000663850"/>
    </source>
</evidence>
<comment type="caution">
    <text evidence="1">The sequence shown here is derived from an EMBL/GenBank/DDBJ whole genome shotgun (WGS) entry which is preliminary data.</text>
</comment>
<organism evidence="1 2">
    <name type="scientific">Rhizoctonia solani</name>
    <dbReference type="NCBI Taxonomy" id="456999"/>
    <lineage>
        <taxon>Eukaryota</taxon>
        <taxon>Fungi</taxon>
        <taxon>Dikarya</taxon>
        <taxon>Basidiomycota</taxon>
        <taxon>Agaricomycotina</taxon>
        <taxon>Agaricomycetes</taxon>
        <taxon>Cantharellales</taxon>
        <taxon>Ceratobasidiaceae</taxon>
        <taxon>Rhizoctonia</taxon>
    </lineage>
</organism>
<dbReference type="InterPro" id="IPR016024">
    <property type="entry name" value="ARM-type_fold"/>
</dbReference>
<dbReference type="EMBL" id="CAJMWZ010002325">
    <property type="protein sequence ID" value="CAE6453833.1"/>
    <property type="molecule type" value="Genomic_DNA"/>
</dbReference>
<dbReference type="AlphaFoldDB" id="A0A8H3BDH3"/>
<sequence>MNRSNTKKNTTSLRLIEWLLDQLQSEGELDTISHQLAALVLPQQGKPKSNICTHISLGIFERYSANPDDHSAKLYVRLCHSLFLASIKSTHSSSSFNQTIGVHDYLFSLCVRSQPLEYNTDRLETTSAGTYDGSDLMQDTGVGLRENATAAINIETLTFLVSNLFGFGLVSVAQVYQFISQLTKPLPTSPMERALPGICSLLKAHGRVLNATPWEGEMRRLFEWAKLVMLERTVDEQARQKMRASESS</sequence>
<dbReference type="Proteomes" id="UP000663850">
    <property type="component" value="Unassembled WGS sequence"/>
</dbReference>
<accession>A0A8H3BDH3</accession>
<gene>
    <name evidence="1" type="ORF">RDB_LOCUS43327</name>
</gene>
<reference evidence="1" key="1">
    <citation type="submission" date="2021-01" db="EMBL/GenBank/DDBJ databases">
        <authorList>
            <person name="Kaushik A."/>
        </authorList>
    </citation>
    <scope>NUCLEOTIDE SEQUENCE</scope>
    <source>
        <strain evidence="1">Type strain: AG8-Rh-89/</strain>
    </source>
</reference>
<dbReference type="SUPFAM" id="SSF48371">
    <property type="entry name" value="ARM repeat"/>
    <property type="match status" value="1"/>
</dbReference>
<evidence type="ECO:0008006" key="3">
    <source>
        <dbReference type="Google" id="ProtNLM"/>
    </source>
</evidence>
<protein>
    <recommendedName>
        <fullName evidence="3">MIF4G domain-containing protein</fullName>
    </recommendedName>
</protein>
<evidence type="ECO:0000313" key="1">
    <source>
        <dbReference type="EMBL" id="CAE6453833.1"/>
    </source>
</evidence>
<proteinExistence type="predicted"/>